<proteinExistence type="predicted"/>
<dbReference type="Gene3D" id="2.60.40.10">
    <property type="entry name" value="Immunoglobulins"/>
    <property type="match status" value="1"/>
</dbReference>
<dbReference type="InterPro" id="IPR014756">
    <property type="entry name" value="Ig_E-set"/>
</dbReference>
<protein>
    <recommendedName>
        <fullName evidence="3">Isoamylase</fullName>
    </recommendedName>
</protein>
<organism evidence="1 2">
    <name type="scientific">Nocardioides anomalus</name>
    <dbReference type="NCBI Taxonomy" id="2712223"/>
    <lineage>
        <taxon>Bacteria</taxon>
        <taxon>Bacillati</taxon>
        <taxon>Actinomycetota</taxon>
        <taxon>Actinomycetes</taxon>
        <taxon>Propionibacteriales</taxon>
        <taxon>Nocardioidaceae</taxon>
        <taxon>Nocardioides</taxon>
    </lineage>
</organism>
<name>A0A6G6WA48_9ACTN</name>
<evidence type="ECO:0000313" key="1">
    <source>
        <dbReference type="EMBL" id="QIG42102.1"/>
    </source>
</evidence>
<dbReference type="GO" id="GO:0005975">
    <property type="term" value="P:carbohydrate metabolic process"/>
    <property type="evidence" value="ECO:0007669"/>
    <property type="project" value="UniProtKB-ARBA"/>
</dbReference>
<keyword evidence="2" id="KW-1185">Reference proteome</keyword>
<reference evidence="1 2" key="1">
    <citation type="submission" date="2020-02" db="EMBL/GenBank/DDBJ databases">
        <title>Full genome sequence of Nocardioides sp. R-3366.</title>
        <authorList>
            <person name="Im W.-T."/>
        </authorList>
    </citation>
    <scope>NUCLEOTIDE SEQUENCE [LARGE SCALE GENOMIC DNA]</scope>
    <source>
        <strain evidence="1 2">R-3366</strain>
    </source>
</reference>
<dbReference type="RefSeq" id="WP_165229081.1">
    <property type="nucleotide sequence ID" value="NZ_CP049257.1"/>
</dbReference>
<dbReference type="EMBL" id="CP049257">
    <property type="protein sequence ID" value="QIG42102.1"/>
    <property type="molecule type" value="Genomic_DNA"/>
</dbReference>
<dbReference type="CDD" id="cd07184">
    <property type="entry name" value="E_set_Isoamylase_like_N"/>
    <property type="match status" value="1"/>
</dbReference>
<accession>A0A6G6WA48</accession>
<dbReference type="AlphaFoldDB" id="A0A6G6WA48"/>
<sequence length="91" mass="10247">MIKQEPRGELTHLTFVLPQDEPAGRVCVVGDFNDWTPGAHRMVKRSNGTRSVKVAVPAGQAFGFRYLTDDGHWFDDPAVEHRDWQNGLVLT</sequence>
<evidence type="ECO:0008006" key="3">
    <source>
        <dbReference type="Google" id="ProtNLM"/>
    </source>
</evidence>
<dbReference type="Proteomes" id="UP000502996">
    <property type="component" value="Chromosome"/>
</dbReference>
<dbReference type="InterPro" id="IPR013783">
    <property type="entry name" value="Ig-like_fold"/>
</dbReference>
<dbReference type="KEGG" id="nano:G5V58_04345"/>
<gene>
    <name evidence="1" type="ORF">G5V58_04345</name>
</gene>
<dbReference type="SUPFAM" id="SSF81296">
    <property type="entry name" value="E set domains"/>
    <property type="match status" value="1"/>
</dbReference>
<evidence type="ECO:0000313" key="2">
    <source>
        <dbReference type="Proteomes" id="UP000502996"/>
    </source>
</evidence>